<evidence type="ECO:0000256" key="1">
    <source>
        <dbReference type="SAM" id="SignalP"/>
    </source>
</evidence>
<reference evidence="2 3" key="1">
    <citation type="submission" date="2016-10" db="EMBL/GenBank/DDBJ databases">
        <title>Genome sequence of Mycobacterium talmonii.</title>
        <authorList>
            <person name="Greninger A.L."/>
            <person name="Elliott B."/>
            <person name="Vasireddy S."/>
            <person name="Vasireddy R."/>
        </authorList>
    </citation>
    <scope>NUCLEOTIDE SEQUENCE [LARGE SCALE GENOMIC DNA]</scope>
    <source>
        <strain evidence="3">NE-TNMC-100812</strain>
    </source>
</reference>
<keyword evidence="1" id="KW-0732">Signal</keyword>
<dbReference type="EMBL" id="MLQM01000018">
    <property type="protein sequence ID" value="OHV05398.1"/>
    <property type="molecule type" value="Genomic_DNA"/>
</dbReference>
<sequence>MRMWLVALLLCVGVGTAGWASADPVTSPDPTSTDGQAILKPALADLTTQLGKPAKLDVKTLNVSQGWAYVNGFIKAPDGQWIDYTGTPFEVGSHSKRYVALLRDGGQGWSLVTSRVGPSDVAWANWGEEYGAPAGVVPRT</sequence>
<evidence type="ECO:0000313" key="2">
    <source>
        <dbReference type="EMBL" id="OHV05398.1"/>
    </source>
</evidence>
<accession>A0A1S1NLF5</accession>
<dbReference type="Proteomes" id="UP000179734">
    <property type="component" value="Unassembled WGS sequence"/>
</dbReference>
<protein>
    <submittedName>
        <fullName evidence="2">Uncharacterized protein</fullName>
    </submittedName>
</protein>
<organism evidence="2 3">
    <name type="scientific">Mycobacterium talmoniae</name>
    <dbReference type="NCBI Taxonomy" id="1858794"/>
    <lineage>
        <taxon>Bacteria</taxon>
        <taxon>Bacillati</taxon>
        <taxon>Actinomycetota</taxon>
        <taxon>Actinomycetes</taxon>
        <taxon>Mycobacteriales</taxon>
        <taxon>Mycobacteriaceae</taxon>
        <taxon>Mycobacterium</taxon>
    </lineage>
</organism>
<name>A0A1S1NLF5_9MYCO</name>
<dbReference type="AlphaFoldDB" id="A0A1S1NLF5"/>
<comment type="caution">
    <text evidence="2">The sequence shown here is derived from an EMBL/GenBank/DDBJ whole genome shotgun (WGS) entry which is preliminary data.</text>
</comment>
<proteinExistence type="predicted"/>
<gene>
    <name evidence="2" type="ORF">BKN37_05920</name>
</gene>
<feature type="signal peptide" evidence="1">
    <location>
        <begin position="1"/>
        <end position="22"/>
    </location>
</feature>
<evidence type="ECO:0000313" key="3">
    <source>
        <dbReference type="Proteomes" id="UP000179734"/>
    </source>
</evidence>
<keyword evidence="3" id="KW-1185">Reference proteome</keyword>
<feature type="chain" id="PRO_5010160378" evidence="1">
    <location>
        <begin position="23"/>
        <end position="140"/>
    </location>
</feature>